<gene>
    <name evidence="15" type="primary">pheA</name>
    <name evidence="15" type="ORF">H8S17_05125</name>
</gene>
<keyword evidence="7" id="KW-0584">Phenylalanine biosynthesis</keyword>
<evidence type="ECO:0000256" key="6">
    <source>
        <dbReference type="ARBA" id="ARBA00023141"/>
    </source>
</evidence>
<dbReference type="NCBIfam" id="NF008865">
    <property type="entry name" value="PRK11898.1"/>
    <property type="match status" value="1"/>
</dbReference>
<dbReference type="InterPro" id="IPR045865">
    <property type="entry name" value="ACT-like_dom_sf"/>
</dbReference>
<name>A0A923LP93_9FIRM</name>
<evidence type="ECO:0000256" key="12">
    <source>
        <dbReference type="SAM" id="Coils"/>
    </source>
</evidence>
<dbReference type="CDD" id="cd13631">
    <property type="entry name" value="PBP2_Ct-PDT_like"/>
    <property type="match status" value="1"/>
</dbReference>
<dbReference type="AlphaFoldDB" id="A0A923LP93"/>
<comment type="pathway">
    <text evidence="2">Metabolic intermediate biosynthesis; prephenate biosynthesis; prephenate from chorismate: step 1/1.</text>
</comment>
<dbReference type="CDD" id="cd04905">
    <property type="entry name" value="ACT_CM-PDT"/>
    <property type="match status" value="1"/>
</dbReference>
<dbReference type="GO" id="GO:0004106">
    <property type="term" value="F:chorismate mutase activity"/>
    <property type="evidence" value="ECO:0007669"/>
    <property type="project" value="UniProtKB-EC"/>
</dbReference>
<dbReference type="GO" id="GO:0005737">
    <property type="term" value="C:cytoplasm"/>
    <property type="evidence" value="ECO:0007669"/>
    <property type="project" value="UniProtKB-SubCell"/>
</dbReference>
<dbReference type="SUPFAM" id="SSF53850">
    <property type="entry name" value="Periplasmic binding protein-like II"/>
    <property type="match status" value="1"/>
</dbReference>
<dbReference type="InterPro" id="IPR002912">
    <property type="entry name" value="ACT_dom"/>
</dbReference>
<dbReference type="Proteomes" id="UP000606720">
    <property type="component" value="Unassembled WGS sequence"/>
</dbReference>
<evidence type="ECO:0000256" key="1">
    <source>
        <dbReference type="ARBA" id="ARBA00004741"/>
    </source>
</evidence>
<keyword evidence="9 15" id="KW-0456">Lyase</keyword>
<evidence type="ECO:0000313" key="15">
    <source>
        <dbReference type="EMBL" id="MBC5713599.1"/>
    </source>
</evidence>
<dbReference type="PIRSF" id="PIRSF001500">
    <property type="entry name" value="Chor_mut_pdt_Ppr"/>
    <property type="match status" value="1"/>
</dbReference>
<dbReference type="GO" id="GO:0004664">
    <property type="term" value="F:prephenate dehydratase activity"/>
    <property type="evidence" value="ECO:0007669"/>
    <property type="project" value="UniProtKB-EC"/>
</dbReference>
<keyword evidence="5" id="KW-0028">Amino-acid biosynthesis</keyword>
<dbReference type="PANTHER" id="PTHR21022">
    <property type="entry name" value="PREPHENATE DEHYDRATASE P PROTEIN"/>
    <property type="match status" value="1"/>
</dbReference>
<dbReference type="PROSITE" id="PS51171">
    <property type="entry name" value="PREPHENATE_DEHYDR_3"/>
    <property type="match status" value="1"/>
</dbReference>
<evidence type="ECO:0000256" key="9">
    <source>
        <dbReference type="ARBA" id="ARBA00023239"/>
    </source>
</evidence>
<evidence type="ECO:0000256" key="7">
    <source>
        <dbReference type="ARBA" id="ARBA00023222"/>
    </source>
</evidence>
<evidence type="ECO:0000256" key="10">
    <source>
        <dbReference type="ARBA" id="ARBA00047848"/>
    </source>
</evidence>
<feature type="domain" description="Prephenate dehydratase" evidence="13">
    <location>
        <begin position="58"/>
        <end position="235"/>
    </location>
</feature>
<dbReference type="InterPro" id="IPR036979">
    <property type="entry name" value="CM_dom_sf"/>
</dbReference>
<evidence type="ECO:0000259" key="14">
    <source>
        <dbReference type="PROSITE" id="PS51671"/>
    </source>
</evidence>
<dbReference type="RefSeq" id="WP_178050781.1">
    <property type="nucleotide sequence ID" value="NZ_JACOPH010000003.1"/>
</dbReference>
<organism evidence="15 16">
    <name type="scientific">Roseburia zhanii</name>
    <dbReference type="NCBI Taxonomy" id="2763064"/>
    <lineage>
        <taxon>Bacteria</taxon>
        <taxon>Bacillati</taxon>
        <taxon>Bacillota</taxon>
        <taxon>Clostridia</taxon>
        <taxon>Lachnospirales</taxon>
        <taxon>Lachnospiraceae</taxon>
        <taxon>Roseburia</taxon>
    </lineage>
</organism>
<keyword evidence="16" id="KW-1185">Reference proteome</keyword>
<dbReference type="GO" id="GO:0009094">
    <property type="term" value="P:L-phenylalanine biosynthetic process"/>
    <property type="evidence" value="ECO:0007669"/>
    <property type="project" value="UniProtKB-KW"/>
</dbReference>
<protein>
    <recommendedName>
        <fullName evidence="4">Prephenate dehydratase</fullName>
        <ecNumber evidence="3">4.2.1.51</ecNumber>
    </recommendedName>
</protein>
<accession>A0A923LP93</accession>
<dbReference type="Gene3D" id="1.20.59.10">
    <property type="entry name" value="Chorismate mutase"/>
    <property type="match status" value="1"/>
</dbReference>
<evidence type="ECO:0000256" key="8">
    <source>
        <dbReference type="ARBA" id="ARBA00023235"/>
    </source>
</evidence>
<dbReference type="GO" id="GO:0046417">
    <property type="term" value="P:chorismate metabolic process"/>
    <property type="evidence" value="ECO:0007669"/>
    <property type="project" value="InterPro"/>
</dbReference>
<sequence>MRGLQEIRTDIADIDERILNLYKERMQLTEELVEYRLAAGKKIFDFTPVEAFDFKNARVVFQGVEGAYSQQALQEFFGADTQSYHVETWRDAMEAIAGDEADYAVLPIENSSAGIVSENFDLLVEYDNCIIGEQIIKIDHCLLGLKDAELSDITDVYSHPQALMQCSKYLGEHPAIERHSLKNTAGSAKKVRDDGKKNQAAIAAKITADIYDLKVLAEGIQNNTSNSTKFIIVTKKKVFRKNADKISICFEIPHKSGSLYQTLSHFIYNNLNMNKIESRPIQGKTWEYRFFIDIEGNLTDGAVQNALNGLEDETEGLKILGNY</sequence>
<evidence type="ECO:0000256" key="11">
    <source>
        <dbReference type="PIRSR" id="PIRSR001500-2"/>
    </source>
</evidence>
<dbReference type="Gene3D" id="3.40.190.10">
    <property type="entry name" value="Periplasmic binding protein-like II"/>
    <property type="match status" value="2"/>
</dbReference>
<evidence type="ECO:0000259" key="13">
    <source>
        <dbReference type="PROSITE" id="PS51171"/>
    </source>
</evidence>
<feature type="domain" description="ACT" evidence="14">
    <location>
        <begin position="247"/>
        <end position="323"/>
    </location>
</feature>
<dbReference type="PROSITE" id="PS51671">
    <property type="entry name" value="ACT"/>
    <property type="match status" value="1"/>
</dbReference>
<dbReference type="SUPFAM" id="SSF48600">
    <property type="entry name" value="Chorismate mutase II"/>
    <property type="match status" value="1"/>
</dbReference>
<evidence type="ECO:0000256" key="2">
    <source>
        <dbReference type="ARBA" id="ARBA00004817"/>
    </source>
</evidence>
<dbReference type="EC" id="4.2.1.51" evidence="3"/>
<dbReference type="InterPro" id="IPR036263">
    <property type="entry name" value="Chorismate_II_sf"/>
</dbReference>
<proteinExistence type="predicted"/>
<comment type="catalytic activity">
    <reaction evidence="10">
        <text>prephenate + H(+) = 3-phenylpyruvate + CO2 + H2O</text>
        <dbReference type="Rhea" id="RHEA:21648"/>
        <dbReference type="ChEBI" id="CHEBI:15377"/>
        <dbReference type="ChEBI" id="CHEBI:15378"/>
        <dbReference type="ChEBI" id="CHEBI:16526"/>
        <dbReference type="ChEBI" id="CHEBI:18005"/>
        <dbReference type="ChEBI" id="CHEBI:29934"/>
        <dbReference type="EC" id="4.2.1.51"/>
    </reaction>
</comment>
<evidence type="ECO:0000256" key="5">
    <source>
        <dbReference type="ARBA" id="ARBA00022605"/>
    </source>
</evidence>
<keyword evidence="6" id="KW-0057">Aromatic amino acid biosynthesis</keyword>
<dbReference type="FunFam" id="3.40.190.10:FF:000034">
    <property type="entry name" value="Chorismate mutase/prephenate dehydratase"/>
    <property type="match status" value="1"/>
</dbReference>
<reference evidence="15" key="1">
    <citation type="submission" date="2020-08" db="EMBL/GenBank/DDBJ databases">
        <title>Genome public.</title>
        <authorList>
            <person name="Liu C."/>
            <person name="Sun Q."/>
        </authorList>
    </citation>
    <scope>NUCLEOTIDE SEQUENCE</scope>
    <source>
        <strain evidence="15">BX1005</strain>
    </source>
</reference>
<dbReference type="Gene3D" id="3.30.70.260">
    <property type="match status" value="1"/>
</dbReference>
<feature type="site" description="Essential for prephenate dehydratase activity" evidence="11">
    <location>
        <position position="228"/>
    </location>
</feature>
<dbReference type="PANTHER" id="PTHR21022:SF19">
    <property type="entry name" value="PREPHENATE DEHYDRATASE-RELATED"/>
    <property type="match status" value="1"/>
</dbReference>
<dbReference type="InterPro" id="IPR001086">
    <property type="entry name" value="Preph_deHydtase"/>
</dbReference>
<feature type="coiled-coil region" evidence="12">
    <location>
        <begin position="4"/>
        <end position="31"/>
    </location>
</feature>
<comment type="pathway">
    <text evidence="1">Amino-acid biosynthesis; L-phenylalanine biosynthesis; phenylpyruvate from prephenate: step 1/1.</text>
</comment>
<evidence type="ECO:0000256" key="3">
    <source>
        <dbReference type="ARBA" id="ARBA00013147"/>
    </source>
</evidence>
<keyword evidence="8" id="KW-0413">Isomerase</keyword>
<evidence type="ECO:0000256" key="4">
    <source>
        <dbReference type="ARBA" id="ARBA00021872"/>
    </source>
</evidence>
<keyword evidence="12" id="KW-0175">Coiled coil</keyword>
<dbReference type="EMBL" id="JACOPH010000003">
    <property type="protein sequence ID" value="MBC5713599.1"/>
    <property type="molecule type" value="Genomic_DNA"/>
</dbReference>
<dbReference type="InterPro" id="IPR008242">
    <property type="entry name" value="Chor_mutase/pphenate_deHydtase"/>
</dbReference>
<dbReference type="Pfam" id="PF00800">
    <property type="entry name" value="PDT"/>
    <property type="match status" value="1"/>
</dbReference>
<dbReference type="SUPFAM" id="SSF55021">
    <property type="entry name" value="ACT-like"/>
    <property type="match status" value="1"/>
</dbReference>
<evidence type="ECO:0000313" key="16">
    <source>
        <dbReference type="Proteomes" id="UP000606720"/>
    </source>
</evidence>
<comment type="caution">
    <text evidence="15">The sequence shown here is derived from an EMBL/GenBank/DDBJ whole genome shotgun (WGS) entry which is preliminary data.</text>
</comment>